<name>A0ABP0H2E9_CLALP</name>
<reference evidence="1 2" key="1">
    <citation type="submission" date="2024-02" db="EMBL/GenBank/DDBJ databases">
        <authorList>
            <person name="Daric V."/>
            <person name="Darras S."/>
        </authorList>
    </citation>
    <scope>NUCLEOTIDE SEQUENCE [LARGE SCALE GENOMIC DNA]</scope>
</reference>
<evidence type="ECO:0000313" key="2">
    <source>
        <dbReference type="Proteomes" id="UP001642483"/>
    </source>
</evidence>
<organism evidence="1 2">
    <name type="scientific">Clavelina lepadiformis</name>
    <name type="common">Light-bulb sea squirt</name>
    <name type="synonym">Ascidia lepadiformis</name>
    <dbReference type="NCBI Taxonomy" id="159417"/>
    <lineage>
        <taxon>Eukaryota</taxon>
        <taxon>Metazoa</taxon>
        <taxon>Chordata</taxon>
        <taxon>Tunicata</taxon>
        <taxon>Ascidiacea</taxon>
        <taxon>Aplousobranchia</taxon>
        <taxon>Clavelinidae</taxon>
        <taxon>Clavelina</taxon>
    </lineage>
</organism>
<protein>
    <submittedName>
        <fullName evidence="1">Uncharacterized protein</fullName>
    </submittedName>
</protein>
<gene>
    <name evidence="1" type="ORF">CVLEPA_LOCUS30456</name>
</gene>
<comment type="caution">
    <text evidence="1">The sequence shown here is derived from an EMBL/GenBank/DDBJ whole genome shotgun (WGS) entry which is preliminary data.</text>
</comment>
<sequence length="141" mass="15920">MSGYRLQRRRLSTRPAILKSNSLWKLVAHTLRYFFAIVGRCTNSFTFSFSLHHKRGSASTFNLRTTVYNSISSSTELSLLQHDVCSKSSTSVTRSLNVRHARFGSGPITSVLVTMLHDGGTPTHTSRISFQMLCLMKSRYQ</sequence>
<keyword evidence="2" id="KW-1185">Reference proteome</keyword>
<dbReference type="EMBL" id="CAWYQH010000163">
    <property type="protein sequence ID" value="CAK8697189.1"/>
    <property type="molecule type" value="Genomic_DNA"/>
</dbReference>
<proteinExistence type="predicted"/>
<dbReference type="Proteomes" id="UP001642483">
    <property type="component" value="Unassembled WGS sequence"/>
</dbReference>
<evidence type="ECO:0000313" key="1">
    <source>
        <dbReference type="EMBL" id="CAK8697189.1"/>
    </source>
</evidence>
<accession>A0ABP0H2E9</accession>